<dbReference type="GO" id="GO:0005576">
    <property type="term" value="C:extracellular region"/>
    <property type="evidence" value="ECO:0007669"/>
    <property type="project" value="TreeGrafter"/>
</dbReference>
<dbReference type="SUPFAM" id="SSF54556">
    <property type="entry name" value="Chitinase insertion domain"/>
    <property type="match status" value="1"/>
</dbReference>
<evidence type="ECO:0000256" key="1">
    <source>
        <dbReference type="SAM" id="SignalP"/>
    </source>
</evidence>
<dbReference type="GO" id="GO:0008061">
    <property type="term" value="F:chitin binding"/>
    <property type="evidence" value="ECO:0007669"/>
    <property type="project" value="InterPro"/>
</dbReference>
<dbReference type="Gene3D" id="3.20.20.80">
    <property type="entry name" value="Glycosidases"/>
    <property type="match status" value="1"/>
</dbReference>
<dbReference type="InterPro" id="IPR011583">
    <property type="entry name" value="Chitinase_II/V-like_cat"/>
</dbReference>
<dbReference type="PROSITE" id="PS51910">
    <property type="entry name" value="GH18_2"/>
    <property type="match status" value="1"/>
</dbReference>
<dbReference type="SMART" id="SM00636">
    <property type="entry name" value="Glyco_18"/>
    <property type="match status" value="1"/>
</dbReference>
<dbReference type="InterPro" id="IPR001223">
    <property type="entry name" value="Glyco_hydro18_cat"/>
</dbReference>
<feature type="chain" id="PRO_5043437766" evidence="1">
    <location>
        <begin position="22"/>
        <end position="434"/>
    </location>
</feature>
<keyword evidence="4" id="KW-1185">Reference proteome</keyword>
<proteinExistence type="predicted"/>
<name>A0AAV0BT57_PHAPC</name>
<dbReference type="InterPro" id="IPR029070">
    <property type="entry name" value="Chitinase_insertion_sf"/>
</dbReference>
<dbReference type="GO" id="GO:0005975">
    <property type="term" value="P:carbohydrate metabolic process"/>
    <property type="evidence" value="ECO:0007669"/>
    <property type="project" value="InterPro"/>
</dbReference>
<keyword evidence="1" id="KW-0732">Signal</keyword>
<dbReference type="Proteomes" id="UP001153365">
    <property type="component" value="Unassembled WGS sequence"/>
</dbReference>
<keyword evidence="3" id="KW-0378">Hydrolase</keyword>
<gene>
    <name evidence="3" type="ORF">PPACK8108_LOCUS24554</name>
</gene>
<sequence>MDLRSIAFFVVYSYLISISLSAMSDREKYHMSDCGEAGVVTTAHRHRVCGYYPAYNSRIQRPSDINVGLYTDLIFFVATTEPGLKLGYGDIPRDLWEPLIHEFVKQCKSANVVPRLAVGGWTGSVYFSDLVSTDEKRHQYAAFLSKYAQERGFEGLDLDWEYPSKAGIGCNKKRPEDMANFGDFLSILRKIWPKGIFSSAVPIGGLTSGEGTLLEAESLKKIIDSLNYVNVMAYDVFGSWSQVTGPNAPFMSTSSGAITGGAPGASVVDSVKILTNQGFKKSQIVMGIPGYGHSYSLTSSTLNTTNAGGVPSQLYQSKLAQTPPGGATDDKPRIDVCGVKNGWGGIWRYRELIENGFLSKDGKNGLRGYTRHFDQGTKTPFLTNSTWLLSYDDQESGDIKANFAKSSGIAGIFYFDTQGPSDDNIKSAISILNN</sequence>
<dbReference type="GO" id="GO:0006032">
    <property type="term" value="P:chitin catabolic process"/>
    <property type="evidence" value="ECO:0007669"/>
    <property type="project" value="TreeGrafter"/>
</dbReference>
<dbReference type="PANTHER" id="PTHR11177:SF317">
    <property type="entry name" value="CHITINASE 12-RELATED"/>
    <property type="match status" value="1"/>
</dbReference>
<evidence type="ECO:0000313" key="4">
    <source>
        <dbReference type="Proteomes" id="UP001153365"/>
    </source>
</evidence>
<evidence type="ECO:0000259" key="2">
    <source>
        <dbReference type="PROSITE" id="PS51910"/>
    </source>
</evidence>
<dbReference type="EMBL" id="CALTRL010006078">
    <property type="protein sequence ID" value="CAH7689469.1"/>
    <property type="molecule type" value="Genomic_DNA"/>
</dbReference>
<dbReference type="InterPro" id="IPR017853">
    <property type="entry name" value="GH"/>
</dbReference>
<dbReference type="Pfam" id="PF00704">
    <property type="entry name" value="Glyco_hydro_18"/>
    <property type="match status" value="1"/>
</dbReference>
<accession>A0AAV0BT57</accession>
<dbReference type="Gene3D" id="3.10.50.10">
    <property type="match status" value="1"/>
</dbReference>
<dbReference type="GO" id="GO:0004568">
    <property type="term" value="F:chitinase activity"/>
    <property type="evidence" value="ECO:0007669"/>
    <property type="project" value="TreeGrafter"/>
</dbReference>
<feature type="signal peptide" evidence="1">
    <location>
        <begin position="1"/>
        <end position="21"/>
    </location>
</feature>
<dbReference type="InterPro" id="IPR050314">
    <property type="entry name" value="Glycosyl_Hydrlase_18"/>
</dbReference>
<comment type="caution">
    <text evidence="3">The sequence shown here is derived from an EMBL/GenBank/DDBJ whole genome shotgun (WGS) entry which is preliminary data.</text>
</comment>
<organism evidence="3 4">
    <name type="scientific">Phakopsora pachyrhizi</name>
    <name type="common">Asian soybean rust disease fungus</name>
    <dbReference type="NCBI Taxonomy" id="170000"/>
    <lineage>
        <taxon>Eukaryota</taxon>
        <taxon>Fungi</taxon>
        <taxon>Dikarya</taxon>
        <taxon>Basidiomycota</taxon>
        <taxon>Pucciniomycotina</taxon>
        <taxon>Pucciniomycetes</taxon>
        <taxon>Pucciniales</taxon>
        <taxon>Phakopsoraceae</taxon>
        <taxon>Phakopsora</taxon>
    </lineage>
</organism>
<reference evidence="3" key="1">
    <citation type="submission" date="2022-06" db="EMBL/GenBank/DDBJ databases">
        <authorList>
            <consortium name="SYNGENTA / RWTH Aachen University"/>
        </authorList>
    </citation>
    <scope>NUCLEOTIDE SEQUENCE</scope>
</reference>
<dbReference type="SUPFAM" id="SSF51445">
    <property type="entry name" value="(Trans)glycosidases"/>
    <property type="match status" value="1"/>
</dbReference>
<dbReference type="PANTHER" id="PTHR11177">
    <property type="entry name" value="CHITINASE"/>
    <property type="match status" value="1"/>
</dbReference>
<dbReference type="AlphaFoldDB" id="A0AAV0BT57"/>
<feature type="domain" description="GH18" evidence="2">
    <location>
        <begin position="46"/>
        <end position="434"/>
    </location>
</feature>
<protein>
    <submittedName>
        <fullName evidence="3">Glycoside hydrolase superfamily</fullName>
    </submittedName>
</protein>
<evidence type="ECO:0000313" key="3">
    <source>
        <dbReference type="EMBL" id="CAH7689469.1"/>
    </source>
</evidence>